<organism evidence="1 2">
    <name type="scientific">Thalassospira xiamenensis M-5 = DSM 17429</name>
    <dbReference type="NCBI Taxonomy" id="1123366"/>
    <lineage>
        <taxon>Bacteria</taxon>
        <taxon>Pseudomonadati</taxon>
        <taxon>Pseudomonadota</taxon>
        <taxon>Alphaproteobacteria</taxon>
        <taxon>Rhodospirillales</taxon>
        <taxon>Thalassospiraceae</taxon>
        <taxon>Thalassospira</taxon>
    </lineage>
</organism>
<dbReference type="KEGG" id="txi:TH3_17040"/>
<protein>
    <submittedName>
        <fullName evidence="1">Nuclease</fullName>
    </submittedName>
</protein>
<dbReference type="RefSeq" id="WP_007090187.1">
    <property type="nucleotide sequence ID" value="NZ_CP004388.1"/>
</dbReference>
<sequence length="274" mass="30045">MSLFLCLIAGILAFGIPAKADQWLCGPSFGSVNARGSDVRSMPIRLAKPETVDALIATSRPDILWRLADVAFVPEFEDAALSVMQNGASAITDLLAYDQTPDFAGRHLADMRDGFGQLWQEKLLEAGLVMLLPETGRPIDALLAAEQSAMSQQIGLWAPGQSPAYHYAGSSEIDGDLPDAARAVGRFAVIDGILQRIEDREWRSYLNFGSDWRNDFTVMVDRDLRDAIKTAGQHMEDWIGHKIRVRGMIEDRGGPYLELTNPASLCVEQSVGQP</sequence>
<dbReference type="InterPro" id="IPR035437">
    <property type="entry name" value="SNase_OB-fold_sf"/>
</dbReference>
<evidence type="ECO:0000313" key="1">
    <source>
        <dbReference type="EMBL" id="AJD53510.1"/>
    </source>
</evidence>
<proteinExistence type="predicted"/>
<dbReference type="EMBL" id="CP004388">
    <property type="protein sequence ID" value="AJD53510.1"/>
    <property type="molecule type" value="Genomic_DNA"/>
</dbReference>
<evidence type="ECO:0000313" key="2">
    <source>
        <dbReference type="Proteomes" id="UP000007127"/>
    </source>
</evidence>
<accession>A0AB72UH71</accession>
<dbReference type="Proteomes" id="UP000007127">
    <property type="component" value="Chromosome"/>
</dbReference>
<gene>
    <name evidence="1" type="ORF">TH3_17040</name>
</gene>
<reference evidence="1 2" key="1">
    <citation type="journal article" date="2012" name="J. Bacteriol.">
        <title>Genome sequence of Thalassospira xiamenensis type strain M-5.</title>
        <authorList>
            <person name="Lai Q."/>
            <person name="Shao Z."/>
        </authorList>
    </citation>
    <scope>NUCLEOTIDE SEQUENCE [LARGE SCALE GENOMIC DNA]</scope>
    <source>
        <strain evidence="1 2">M-5</strain>
    </source>
</reference>
<name>A0AB72UH71_9PROT</name>
<dbReference type="SUPFAM" id="SSF50199">
    <property type="entry name" value="Staphylococcal nuclease"/>
    <property type="match status" value="1"/>
</dbReference>
<dbReference type="GeneID" id="31929082"/>
<dbReference type="AlphaFoldDB" id="A0AB72UH71"/>